<dbReference type="Proteomes" id="UP000006757">
    <property type="component" value="Unassembled WGS sequence"/>
</dbReference>
<feature type="region of interest" description="Disordered" evidence="1">
    <location>
        <begin position="341"/>
        <end position="360"/>
    </location>
</feature>
<name>K1WB99_TRIAC</name>
<sequence>MSAPRAMKFAAVPDELGLLEQAVLINVLPITLLNAGRILRIVWQAQGIQWAVSLYSYNDYFPMTFEAPANKLLFSQNGVVHHALVEKEIPVAPFMTRNTPSSYRRPPFIDPARCMAAIQYSIAFDQALQLAPKAQPPVANLDWTFGGHNWGCSWVPVTFPAVIEAATEKLRVASPKLHEREGNPTHVQAVRILNSLDVTVPLGHGENGPTVRIHWTSPTVGNRQVFLRWFQKSAKGEDVSCVIHELLRADSRCREYMDSLHQDPVAPELEFNAKIGDPSCRIQYGRQYEKKGKSLKRHAEPPKRKAKKDQNGADWLVEDDVWQDADFAMYVERDVAFDLSTGEESDEVMDEDVDYDALDV</sequence>
<feature type="region of interest" description="Disordered" evidence="1">
    <location>
        <begin position="291"/>
        <end position="312"/>
    </location>
</feature>
<keyword evidence="3" id="KW-1185">Reference proteome</keyword>
<feature type="compositionally biased region" description="Basic and acidic residues" evidence="1">
    <location>
        <begin position="291"/>
        <end position="311"/>
    </location>
</feature>
<dbReference type="EMBL" id="AMBO01000378">
    <property type="protein sequence ID" value="EKC98948.1"/>
    <property type="molecule type" value="Genomic_DNA"/>
</dbReference>
<dbReference type="AlphaFoldDB" id="K1WB99"/>
<dbReference type="InParanoid" id="K1WB99"/>
<evidence type="ECO:0000313" key="2">
    <source>
        <dbReference type="EMBL" id="EKC98948.1"/>
    </source>
</evidence>
<proteinExistence type="predicted"/>
<accession>K1WB99</accession>
<protein>
    <submittedName>
        <fullName evidence="2">Uncharacterized protein</fullName>
    </submittedName>
</protein>
<gene>
    <name evidence="2" type="ORF">A1Q2_06702</name>
</gene>
<reference evidence="2 3" key="1">
    <citation type="journal article" date="2012" name="Eukaryot. Cell">
        <title>Genome sequence of the Trichosporon asahii environmental strain CBS 8904.</title>
        <authorList>
            <person name="Yang R.Y."/>
            <person name="Li H.T."/>
            <person name="Zhu H."/>
            <person name="Zhou G.P."/>
            <person name="Wang M."/>
            <person name="Wang L."/>
        </authorList>
    </citation>
    <scope>NUCLEOTIDE SEQUENCE [LARGE SCALE GENOMIC DNA]</scope>
    <source>
        <strain evidence="2 3">CBS 8904</strain>
    </source>
</reference>
<comment type="caution">
    <text evidence="2">The sequence shown here is derived from an EMBL/GenBank/DDBJ whole genome shotgun (WGS) entry which is preliminary data.</text>
</comment>
<dbReference type="HOGENOM" id="CLU_769844_0_0_1"/>
<organism evidence="2 3">
    <name type="scientific">Trichosporon asahii var. asahii (strain CBS 8904)</name>
    <name type="common">Yeast</name>
    <dbReference type="NCBI Taxonomy" id="1220162"/>
    <lineage>
        <taxon>Eukaryota</taxon>
        <taxon>Fungi</taxon>
        <taxon>Dikarya</taxon>
        <taxon>Basidiomycota</taxon>
        <taxon>Agaricomycotina</taxon>
        <taxon>Tremellomycetes</taxon>
        <taxon>Trichosporonales</taxon>
        <taxon>Trichosporonaceae</taxon>
        <taxon>Trichosporon</taxon>
    </lineage>
</organism>
<evidence type="ECO:0000256" key="1">
    <source>
        <dbReference type="SAM" id="MobiDB-lite"/>
    </source>
</evidence>
<evidence type="ECO:0000313" key="3">
    <source>
        <dbReference type="Proteomes" id="UP000006757"/>
    </source>
</evidence>